<dbReference type="Gene3D" id="3.40.50.2300">
    <property type="match status" value="1"/>
</dbReference>
<name>A0A3A1TY44_9MICO</name>
<dbReference type="InterPro" id="IPR023485">
    <property type="entry name" value="Ptyr_pPase"/>
</dbReference>
<protein>
    <recommendedName>
        <fullName evidence="1">protein-tyrosine-phosphatase</fullName>
        <ecNumber evidence="1">3.1.3.48</ecNumber>
    </recommendedName>
</protein>
<dbReference type="GO" id="GO:0004725">
    <property type="term" value="F:protein tyrosine phosphatase activity"/>
    <property type="evidence" value="ECO:0007669"/>
    <property type="project" value="UniProtKB-EC"/>
</dbReference>
<dbReference type="Pfam" id="PF01451">
    <property type="entry name" value="LMWPc"/>
    <property type="match status" value="1"/>
</dbReference>
<proteinExistence type="predicted"/>
<dbReference type="PANTHER" id="PTHR11717:SF7">
    <property type="entry name" value="LOW MOLECULAR WEIGHT PHOSPHOTYROSINE PROTEIN PHOSPHATASE"/>
    <property type="match status" value="1"/>
</dbReference>
<dbReference type="EC" id="3.1.3.48" evidence="1"/>
<evidence type="ECO:0000259" key="2">
    <source>
        <dbReference type="SMART" id="SM00226"/>
    </source>
</evidence>
<dbReference type="SUPFAM" id="SSF52788">
    <property type="entry name" value="Phosphotyrosine protein phosphatases I"/>
    <property type="match status" value="1"/>
</dbReference>
<evidence type="ECO:0000256" key="1">
    <source>
        <dbReference type="ARBA" id="ARBA00013064"/>
    </source>
</evidence>
<organism evidence="3 4">
    <name type="scientific">Amnibacterium setariae</name>
    <dbReference type="NCBI Taxonomy" id="2306585"/>
    <lineage>
        <taxon>Bacteria</taxon>
        <taxon>Bacillati</taxon>
        <taxon>Actinomycetota</taxon>
        <taxon>Actinomycetes</taxon>
        <taxon>Micrococcales</taxon>
        <taxon>Microbacteriaceae</taxon>
        <taxon>Amnibacterium</taxon>
    </lineage>
</organism>
<dbReference type="EMBL" id="QXTG01000003">
    <property type="protein sequence ID" value="RIX26619.1"/>
    <property type="molecule type" value="Genomic_DNA"/>
</dbReference>
<dbReference type="SMART" id="SM00226">
    <property type="entry name" value="LMWPc"/>
    <property type="match status" value="1"/>
</dbReference>
<feature type="domain" description="Phosphotyrosine protein phosphatase I" evidence="2">
    <location>
        <begin position="10"/>
        <end position="148"/>
    </location>
</feature>
<evidence type="ECO:0000313" key="4">
    <source>
        <dbReference type="Proteomes" id="UP000265742"/>
    </source>
</evidence>
<sequence length="216" mass="22254">MMRDGGPDIGSILMVCTANICRSPLAAMHLQETLTSGPLEGAAIASAGVRGLTGAPMCDVARGGLDDASHADAHRARELDGALIVAADLVITMEREQRGAVARLAPGQQGKVFTIREAAAMVEAVAEAGPLPGTVAELAERMRALRGIVRPPVPAPVQRRGLGRLLARKPSEAADDGLSVEDGHNIDAAAHAATVEDVRRLSGRIGTLLAGQAATR</sequence>
<comment type="caution">
    <text evidence="3">The sequence shown here is derived from an EMBL/GenBank/DDBJ whole genome shotgun (WGS) entry which is preliminary data.</text>
</comment>
<gene>
    <name evidence="3" type="ORF">D1781_17045</name>
</gene>
<dbReference type="Proteomes" id="UP000265742">
    <property type="component" value="Unassembled WGS sequence"/>
</dbReference>
<dbReference type="InterPro" id="IPR050438">
    <property type="entry name" value="LMW_PTPase"/>
</dbReference>
<evidence type="ECO:0000313" key="3">
    <source>
        <dbReference type="EMBL" id="RIX26619.1"/>
    </source>
</evidence>
<reference evidence="4" key="1">
    <citation type="submission" date="2018-09" db="EMBL/GenBank/DDBJ databases">
        <authorList>
            <person name="Kim I."/>
        </authorList>
    </citation>
    <scope>NUCLEOTIDE SEQUENCE [LARGE SCALE GENOMIC DNA]</scope>
    <source>
        <strain evidence="4">DD4a</strain>
    </source>
</reference>
<dbReference type="PANTHER" id="PTHR11717">
    <property type="entry name" value="LOW MOLECULAR WEIGHT PROTEIN TYROSINE PHOSPHATASE"/>
    <property type="match status" value="1"/>
</dbReference>
<dbReference type="AlphaFoldDB" id="A0A3A1TY44"/>
<accession>A0A3A1TY44</accession>
<keyword evidence="4" id="KW-1185">Reference proteome</keyword>
<dbReference type="InterPro" id="IPR036196">
    <property type="entry name" value="Ptyr_pPase_sf"/>
</dbReference>